<evidence type="ECO:0000256" key="1">
    <source>
        <dbReference type="ARBA" id="ARBA00004167"/>
    </source>
</evidence>
<dbReference type="Pfam" id="PF08263">
    <property type="entry name" value="LRRNT_2"/>
    <property type="match status" value="1"/>
</dbReference>
<dbReference type="SMART" id="SM00220">
    <property type="entry name" value="S_TKc"/>
    <property type="match status" value="1"/>
</dbReference>
<dbReference type="InterPro" id="IPR052422">
    <property type="entry name" value="Auxin_Ser/Thr_Kinase"/>
</dbReference>
<dbReference type="AlphaFoldDB" id="A0A1S2XFE3"/>
<keyword evidence="3" id="KW-0723">Serine/threonine-protein kinase</keyword>
<keyword evidence="13 19" id="KW-0472">Membrane</keyword>
<dbReference type="InterPro" id="IPR000719">
    <property type="entry name" value="Prot_kinase_dom"/>
</dbReference>
<dbReference type="Gene3D" id="3.30.200.20">
    <property type="entry name" value="Phosphorylase Kinase, domain 1"/>
    <property type="match status" value="1"/>
</dbReference>
<feature type="transmembrane region" description="Helical" evidence="19">
    <location>
        <begin position="388"/>
        <end position="409"/>
    </location>
</feature>
<dbReference type="InterPro" id="IPR001611">
    <property type="entry name" value="Leu-rich_rpt"/>
</dbReference>
<dbReference type="GO" id="GO:0004674">
    <property type="term" value="F:protein serine/threonine kinase activity"/>
    <property type="evidence" value="ECO:0007669"/>
    <property type="project" value="UniProtKB-KW"/>
</dbReference>
<dbReference type="PROSITE" id="PS50011">
    <property type="entry name" value="PROTEIN_KINASE_DOM"/>
    <property type="match status" value="1"/>
</dbReference>
<comment type="subcellular location">
    <subcellularLocation>
        <location evidence="1">Membrane</location>
        <topology evidence="1">Single-pass membrane protein</topology>
    </subcellularLocation>
</comment>
<keyword evidence="4" id="KW-0433">Leucine-rich repeat</keyword>
<keyword evidence="11 17" id="KW-0067">ATP-binding</keyword>
<evidence type="ECO:0000256" key="13">
    <source>
        <dbReference type="ARBA" id="ARBA00023136"/>
    </source>
</evidence>
<keyword evidence="7" id="KW-0732">Signal</keyword>
<comment type="similarity">
    <text evidence="2">Belongs to the protein kinase superfamily. Ser/Thr protein kinase family.</text>
</comment>
<dbReference type="PROSITE" id="PS00107">
    <property type="entry name" value="PROTEIN_KINASE_ATP"/>
    <property type="match status" value="1"/>
</dbReference>
<dbReference type="SUPFAM" id="SSF52058">
    <property type="entry name" value="L domain-like"/>
    <property type="match status" value="1"/>
</dbReference>
<evidence type="ECO:0000256" key="18">
    <source>
        <dbReference type="SAM" id="MobiDB-lite"/>
    </source>
</evidence>
<evidence type="ECO:0000256" key="19">
    <source>
        <dbReference type="SAM" id="Phobius"/>
    </source>
</evidence>
<gene>
    <name evidence="22" type="primary">LOC101493565</name>
</gene>
<dbReference type="InterPro" id="IPR003591">
    <property type="entry name" value="Leu-rich_rpt_typical-subtyp"/>
</dbReference>
<evidence type="ECO:0000256" key="15">
    <source>
        <dbReference type="ARBA" id="ARBA00023170"/>
    </source>
</evidence>
<dbReference type="Proteomes" id="UP000087171">
    <property type="component" value="Chromosome Ca1"/>
</dbReference>
<dbReference type="PROSITE" id="PS51450">
    <property type="entry name" value="LRR"/>
    <property type="match status" value="1"/>
</dbReference>
<dbReference type="PROSITE" id="PS00108">
    <property type="entry name" value="PROTEIN_KINASE_ST"/>
    <property type="match status" value="1"/>
</dbReference>
<dbReference type="InterPro" id="IPR017441">
    <property type="entry name" value="Protein_kinase_ATP_BS"/>
</dbReference>
<dbReference type="InterPro" id="IPR013210">
    <property type="entry name" value="LRR_N_plant-typ"/>
</dbReference>
<dbReference type="FunFam" id="3.80.10.10:FF:000129">
    <property type="entry name" value="Leucine-rich repeat receptor-like kinase"/>
    <property type="match status" value="1"/>
</dbReference>
<dbReference type="Gene3D" id="1.10.510.10">
    <property type="entry name" value="Transferase(Phosphotransferase) domain 1"/>
    <property type="match status" value="1"/>
</dbReference>
<dbReference type="GO" id="GO:0016020">
    <property type="term" value="C:membrane"/>
    <property type="evidence" value="ECO:0007669"/>
    <property type="project" value="UniProtKB-SubCell"/>
</dbReference>
<reference evidence="21" key="1">
    <citation type="journal article" date="2013" name="Nat. Biotechnol.">
        <title>Draft genome sequence of chickpea (Cicer arietinum) provides a resource for trait improvement.</title>
        <authorList>
            <person name="Varshney R.K."/>
            <person name="Song C."/>
            <person name="Saxena R.K."/>
            <person name="Azam S."/>
            <person name="Yu S."/>
            <person name="Sharpe A.G."/>
            <person name="Cannon S."/>
            <person name="Baek J."/>
            <person name="Rosen B.D."/>
            <person name="Tar'an B."/>
            <person name="Millan T."/>
            <person name="Zhang X."/>
            <person name="Ramsay L.D."/>
            <person name="Iwata A."/>
            <person name="Wang Y."/>
            <person name="Nelson W."/>
            <person name="Farmer A.D."/>
            <person name="Gaur P.M."/>
            <person name="Soderlund C."/>
            <person name="Penmetsa R.V."/>
            <person name="Xu C."/>
            <person name="Bharti A.K."/>
            <person name="He W."/>
            <person name="Winter P."/>
            <person name="Zhao S."/>
            <person name="Hane J.K."/>
            <person name="Carrasquilla-Garcia N."/>
            <person name="Condie J.A."/>
            <person name="Upadhyaya H.D."/>
            <person name="Luo M.C."/>
            <person name="Thudi M."/>
            <person name="Gowda C.L."/>
            <person name="Singh N.P."/>
            <person name="Lichtenzveig J."/>
            <person name="Gali K.K."/>
            <person name="Rubio J."/>
            <person name="Nadarajan N."/>
            <person name="Dolezel J."/>
            <person name="Bansal K.C."/>
            <person name="Xu X."/>
            <person name="Edwards D."/>
            <person name="Zhang G."/>
            <person name="Kahl G."/>
            <person name="Gil J."/>
            <person name="Singh K.B."/>
            <person name="Datta S.K."/>
            <person name="Jackson S.A."/>
            <person name="Wang J."/>
            <person name="Cook D.R."/>
        </authorList>
    </citation>
    <scope>NUCLEOTIDE SEQUENCE [LARGE SCALE GENOMIC DNA]</scope>
    <source>
        <strain evidence="21">cv. CDC Frontier</strain>
    </source>
</reference>
<protein>
    <submittedName>
        <fullName evidence="22">Receptor protein kinase TMK1-like isoform X2</fullName>
    </submittedName>
</protein>
<accession>A0A1S2XFE3</accession>
<keyword evidence="5" id="KW-0808">Transferase</keyword>
<evidence type="ECO:0000256" key="8">
    <source>
        <dbReference type="ARBA" id="ARBA00022737"/>
    </source>
</evidence>
<evidence type="ECO:0000256" key="16">
    <source>
        <dbReference type="ARBA" id="ARBA00023180"/>
    </source>
</evidence>
<evidence type="ECO:0000256" key="4">
    <source>
        <dbReference type="ARBA" id="ARBA00022614"/>
    </source>
</evidence>
<keyword evidence="14" id="KW-1015">Disulfide bond</keyword>
<evidence type="ECO:0000256" key="6">
    <source>
        <dbReference type="ARBA" id="ARBA00022692"/>
    </source>
</evidence>
<evidence type="ECO:0000256" key="10">
    <source>
        <dbReference type="ARBA" id="ARBA00022777"/>
    </source>
</evidence>
<dbReference type="PANTHER" id="PTHR47986:SF30">
    <property type="entry name" value="PROTEIN KINASE"/>
    <property type="match status" value="1"/>
</dbReference>
<keyword evidence="21" id="KW-1185">Reference proteome</keyword>
<dbReference type="PANTHER" id="PTHR47986">
    <property type="entry name" value="OSJNBA0070M12.3 PROTEIN"/>
    <property type="match status" value="1"/>
</dbReference>
<dbReference type="FunFam" id="1.10.510.10:FF:000198">
    <property type="entry name" value="receptor protein kinase TMK1"/>
    <property type="match status" value="1"/>
</dbReference>
<dbReference type="SMART" id="SM00369">
    <property type="entry name" value="LRR_TYP"/>
    <property type="match status" value="6"/>
</dbReference>
<evidence type="ECO:0000313" key="22">
    <source>
        <dbReference type="RefSeq" id="XP_004487455.1"/>
    </source>
</evidence>
<dbReference type="GeneID" id="101493565"/>
<dbReference type="Gene3D" id="3.80.10.10">
    <property type="entry name" value="Ribonuclease Inhibitor"/>
    <property type="match status" value="2"/>
</dbReference>
<evidence type="ECO:0000256" key="7">
    <source>
        <dbReference type="ARBA" id="ARBA00022729"/>
    </source>
</evidence>
<feature type="region of interest" description="Disordered" evidence="18">
    <location>
        <begin position="352"/>
        <end position="378"/>
    </location>
</feature>
<keyword evidence="6 19" id="KW-0812">Transmembrane</keyword>
<dbReference type="FunFam" id="3.30.200.20:FF:000226">
    <property type="entry name" value="receptor protein kinase TMK1"/>
    <property type="match status" value="1"/>
</dbReference>
<dbReference type="CDD" id="cd14066">
    <property type="entry name" value="STKc_IRAK"/>
    <property type="match status" value="1"/>
</dbReference>
<dbReference type="GO" id="GO:0005524">
    <property type="term" value="F:ATP binding"/>
    <property type="evidence" value="ECO:0007669"/>
    <property type="project" value="UniProtKB-UniRule"/>
</dbReference>
<evidence type="ECO:0000256" key="14">
    <source>
        <dbReference type="ARBA" id="ARBA00023157"/>
    </source>
</evidence>
<dbReference type="InterPro" id="IPR001245">
    <property type="entry name" value="Ser-Thr/Tyr_kinase_cat_dom"/>
</dbReference>
<dbReference type="OrthoDB" id="2018786at2759"/>
<reference evidence="22" key="2">
    <citation type="submission" date="2025-08" db="UniProtKB">
        <authorList>
            <consortium name="RefSeq"/>
        </authorList>
    </citation>
    <scope>IDENTIFICATION</scope>
    <source>
        <tissue evidence="22">Etiolated seedlings</tissue>
    </source>
</reference>
<evidence type="ECO:0000256" key="9">
    <source>
        <dbReference type="ARBA" id="ARBA00022741"/>
    </source>
</evidence>
<evidence type="ECO:0000256" key="3">
    <source>
        <dbReference type="ARBA" id="ARBA00022527"/>
    </source>
</evidence>
<evidence type="ECO:0000259" key="20">
    <source>
        <dbReference type="PROSITE" id="PS50011"/>
    </source>
</evidence>
<keyword evidence="8" id="KW-0677">Repeat</keyword>
<evidence type="ECO:0000256" key="17">
    <source>
        <dbReference type="PROSITE-ProRule" id="PRU10141"/>
    </source>
</evidence>
<evidence type="ECO:0000256" key="12">
    <source>
        <dbReference type="ARBA" id="ARBA00022989"/>
    </source>
</evidence>
<keyword evidence="15" id="KW-0675">Receptor</keyword>
<organism evidence="21 22">
    <name type="scientific">Cicer arietinum</name>
    <name type="common">Chickpea</name>
    <name type="synonym">Garbanzo</name>
    <dbReference type="NCBI Taxonomy" id="3827"/>
    <lineage>
        <taxon>Eukaryota</taxon>
        <taxon>Viridiplantae</taxon>
        <taxon>Streptophyta</taxon>
        <taxon>Embryophyta</taxon>
        <taxon>Tracheophyta</taxon>
        <taxon>Spermatophyta</taxon>
        <taxon>Magnoliopsida</taxon>
        <taxon>eudicotyledons</taxon>
        <taxon>Gunneridae</taxon>
        <taxon>Pentapetalae</taxon>
        <taxon>rosids</taxon>
        <taxon>fabids</taxon>
        <taxon>Fabales</taxon>
        <taxon>Fabaceae</taxon>
        <taxon>Papilionoideae</taxon>
        <taxon>50 kb inversion clade</taxon>
        <taxon>NPAAA clade</taxon>
        <taxon>Hologalegina</taxon>
        <taxon>IRL clade</taxon>
        <taxon>Cicereae</taxon>
        <taxon>Cicer</taxon>
    </lineage>
</organism>
<keyword evidence="10" id="KW-0418">Kinase</keyword>
<feature type="domain" description="Protein kinase" evidence="20">
    <location>
        <begin position="489"/>
        <end position="769"/>
    </location>
</feature>
<dbReference type="InterPro" id="IPR008271">
    <property type="entry name" value="Ser/Thr_kinase_AS"/>
</dbReference>
<sequence>MLGYLLCSRATMGVKLIEQVSKLIFFCLIITICNGSTDPNDLQVLNDFRKGLENPELLKWPKEGDDDPCGPPLWPYVFCSEGRVTQIQAKNLGLRGILPQNFNQLTELNNLGLQRNNLSGMLPSFSGLSKLEFAFLDYNSFDAIPFDFFNGLTSLRVLSLEENPLNVSTNGWSFPLDLEKSTQLTNLSFVDCNLVGTLPDFLGTLPSLTSLRLSGNKLSGSVPSTFAQSSIQVLWLNNQEQGGFTGNKPCTSSTGPWFGLNCNSNSEVTIINLPKHKLNGTLSPSLAKLDSLHEIRLAENNITGIVPDDYTKLKSLRLLDLSDNNLESPLPNFHGVKVITVGNLFLSNQTGESASPISSPNSTYNPSNAPTSPKQIVSSSNHKRLDTVAGVSVSAVVAFLVVYLFLCFFKNKKTSLDASSSIVVHPRDPSDRDNVVKIAVSSNNIGSLSGKTGTSFFSNISGETQNSYLIEAGNHVISVQVLRKVTDNFASENELGRGGFGTVYKGELEDGTKIAVKRMEHGAIGNKAVEEFQSEIAVLSKVRHRHLVSLLGYSIEGNERLLVYEFMPLGALSQHLFHWKKLELKPLSWSQRLSIALDVARGMEYLHGLARETFIHRDLKSSNILLGDDFRAKVSDFGLVKLAPDGEKSVATKLAGTFGYLAPEYAVMGKITTKVDVFSYGVVLIELLTGLTALDESRSEEIRYLAEWFWRVKSNKEKLMAAIDPAFEQSEETYESITIVSELAGHCTAREAYHRPDMSHAVNVLSALVEKWRPVDDELDQYSVIDYNRPLPQMLKIWKDAESNESSYSNAASLEDSKGSIPVRPTGFADSFTSADAR</sequence>
<evidence type="ECO:0000256" key="5">
    <source>
        <dbReference type="ARBA" id="ARBA00022679"/>
    </source>
</evidence>
<feature type="binding site" evidence="17">
    <location>
        <position position="517"/>
    </location>
    <ligand>
        <name>ATP</name>
        <dbReference type="ChEBI" id="CHEBI:30616"/>
    </ligand>
</feature>
<dbReference type="InterPro" id="IPR032675">
    <property type="entry name" value="LRR_dom_sf"/>
</dbReference>
<keyword evidence="9 17" id="KW-0547">Nucleotide-binding</keyword>
<keyword evidence="12 19" id="KW-1133">Transmembrane helix</keyword>
<dbReference type="RefSeq" id="XP_004487455.1">
    <property type="nucleotide sequence ID" value="XM_004487398.3"/>
</dbReference>
<evidence type="ECO:0000256" key="2">
    <source>
        <dbReference type="ARBA" id="ARBA00008684"/>
    </source>
</evidence>
<dbReference type="SUPFAM" id="SSF56112">
    <property type="entry name" value="Protein kinase-like (PK-like)"/>
    <property type="match status" value="1"/>
</dbReference>
<dbReference type="InterPro" id="IPR011009">
    <property type="entry name" value="Kinase-like_dom_sf"/>
</dbReference>
<dbReference type="Pfam" id="PF00560">
    <property type="entry name" value="LRR_1"/>
    <property type="match status" value="2"/>
</dbReference>
<feature type="region of interest" description="Disordered" evidence="18">
    <location>
        <begin position="808"/>
        <end position="838"/>
    </location>
</feature>
<proteinExistence type="inferred from homology"/>
<evidence type="ECO:0000256" key="11">
    <source>
        <dbReference type="ARBA" id="ARBA00022840"/>
    </source>
</evidence>
<evidence type="ECO:0000313" key="21">
    <source>
        <dbReference type="Proteomes" id="UP000087171"/>
    </source>
</evidence>
<name>A0A1S2XFE3_CICAR</name>
<dbReference type="Pfam" id="PF07714">
    <property type="entry name" value="PK_Tyr_Ser-Thr"/>
    <property type="match status" value="1"/>
</dbReference>
<keyword evidence="16" id="KW-0325">Glycoprotein</keyword>